<keyword evidence="4 7" id="KW-0812">Transmembrane</keyword>
<evidence type="ECO:0000256" key="7">
    <source>
        <dbReference type="RuleBase" id="RU363032"/>
    </source>
</evidence>
<organism evidence="9 10">
    <name type="scientific">Streptomyces guryensis</name>
    <dbReference type="NCBI Taxonomy" id="2886947"/>
    <lineage>
        <taxon>Bacteria</taxon>
        <taxon>Bacillati</taxon>
        <taxon>Actinomycetota</taxon>
        <taxon>Actinomycetes</taxon>
        <taxon>Kitasatosporales</taxon>
        <taxon>Streptomycetaceae</taxon>
        <taxon>Streptomyces</taxon>
    </lineage>
</organism>
<comment type="similarity">
    <text evidence="7">Belongs to the binding-protein-dependent transport system permease family.</text>
</comment>
<dbReference type="RefSeq" id="WP_232647065.1">
    <property type="nucleotide sequence ID" value="NZ_JAJSBI010000002.1"/>
</dbReference>
<dbReference type="InterPro" id="IPR035906">
    <property type="entry name" value="MetI-like_sf"/>
</dbReference>
<dbReference type="GO" id="GO:0005886">
    <property type="term" value="C:plasma membrane"/>
    <property type="evidence" value="ECO:0007669"/>
    <property type="project" value="UniProtKB-SubCell"/>
</dbReference>
<keyword evidence="5 7" id="KW-1133">Transmembrane helix</keyword>
<dbReference type="GO" id="GO:0055085">
    <property type="term" value="P:transmembrane transport"/>
    <property type="evidence" value="ECO:0007669"/>
    <property type="project" value="InterPro"/>
</dbReference>
<dbReference type="EMBL" id="JAJSBI010000002">
    <property type="protein sequence ID" value="MCD9873115.1"/>
    <property type="molecule type" value="Genomic_DNA"/>
</dbReference>
<feature type="transmembrane region" description="Helical" evidence="7">
    <location>
        <begin position="73"/>
        <end position="96"/>
    </location>
</feature>
<dbReference type="AlphaFoldDB" id="A0A9Q3VLL7"/>
<evidence type="ECO:0000256" key="3">
    <source>
        <dbReference type="ARBA" id="ARBA00022475"/>
    </source>
</evidence>
<keyword evidence="2 7" id="KW-0813">Transport</keyword>
<evidence type="ECO:0000256" key="1">
    <source>
        <dbReference type="ARBA" id="ARBA00004651"/>
    </source>
</evidence>
<sequence length="272" mass="28572">MKRLKRLKPLARHQELWLGLLGVLLAFGVCEAVGRAGIVRRSYLPPASEVLVRAVELAGDRAFLDGIGATLRAWALGLGLAVAIAVPLGLLLGSVPVVDSAVRVIVEFLRPLPSVALIPLVSLLLGTGTGTKVALITYASVWPVLFNTIYGLGETDPIARDTLRAFGFGRLSVLLRVELPGTAPFIAAGIRISAAIALILAVATELLSGFGEGLGIFIAQAGLSTDGTRDVLAGVVWAGALGLVINGVLVWAEHRLFPWTPERRADGRGVRS</sequence>
<evidence type="ECO:0000256" key="5">
    <source>
        <dbReference type="ARBA" id="ARBA00022989"/>
    </source>
</evidence>
<keyword evidence="3" id="KW-1003">Cell membrane</keyword>
<gene>
    <name evidence="9" type="ORF">LJ657_05425</name>
</gene>
<dbReference type="Pfam" id="PF00528">
    <property type="entry name" value="BPD_transp_1"/>
    <property type="match status" value="1"/>
</dbReference>
<keyword evidence="6 7" id="KW-0472">Membrane</keyword>
<evidence type="ECO:0000313" key="10">
    <source>
        <dbReference type="Proteomes" id="UP001108029"/>
    </source>
</evidence>
<dbReference type="CDD" id="cd06261">
    <property type="entry name" value="TM_PBP2"/>
    <property type="match status" value="1"/>
</dbReference>
<dbReference type="InterPro" id="IPR000515">
    <property type="entry name" value="MetI-like"/>
</dbReference>
<reference evidence="9" key="1">
    <citation type="submission" date="2021-12" db="EMBL/GenBank/DDBJ databases">
        <authorList>
            <person name="Lee J.-H."/>
            <person name="Kim S.-B."/>
        </authorList>
    </citation>
    <scope>NUCLEOTIDE SEQUENCE</scope>
    <source>
        <strain evidence="9">NR30</strain>
    </source>
</reference>
<name>A0A9Q3VLL7_9ACTN</name>
<comment type="subcellular location">
    <subcellularLocation>
        <location evidence="1 7">Cell membrane</location>
        <topology evidence="1 7">Multi-pass membrane protein</topology>
    </subcellularLocation>
</comment>
<dbReference type="Gene3D" id="1.10.3720.10">
    <property type="entry name" value="MetI-like"/>
    <property type="match status" value="1"/>
</dbReference>
<feature type="transmembrane region" description="Helical" evidence="7">
    <location>
        <begin position="133"/>
        <end position="152"/>
    </location>
</feature>
<feature type="transmembrane region" description="Helical" evidence="7">
    <location>
        <begin position="231"/>
        <end position="252"/>
    </location>
</feature>
<proteinExistence type="inferred from homology"/>
<dbReference type="SUPFAM" id="SSF161098">
    <property type="entry name" value="MetI-like"/>
    <property type="match status" value="1"/>
</dbReference>
<protein>
    <submittedName>
        <fullName evidence="9">ABC transporter permease</fullName>
    </submittedName>
</protein>
<dbReference type="PROSITE" id="PS50928">
    <property type="entry name" value="ABC_TM1"/>
    <property type="match status" value="1"/>
</dbReference>
<feature type="transmembrane region" description="Helical" evidence="7">
    <location>
        <begin position="108"/>
        <end position="127"/>
    </location>
</feature>
<feature type="transmembrane region" description="Helical" evidence="7">
    <location>
        <begin position="196"/>
        <end position="219"/>
    </location>
</feature>
<evidence type="ECO:0000259" key="8">
    <source>
        <dbReference type="PROSITE" id="PS50928"/>
    </source>
</evidence>
<accession>A0A9Q3VLL7</accession>
<dbReference type="PANTHER" id="PTHR30151">
    <property type="entry name" value="ALKANE SULFONATE ABC TRANSPORTER-RELATED, MEMBRANE SUBUNIT"/>
    <property type="match status" value="1"/>
</dbReference>
<feature type="domain" description="ABC transmembrane type-1" evidence="8">
    <location>
        <begin position="67"/>
        <end position="254"/>
    </location>
</feature>
<evidence type="ECO:0000313" key="9">
    <source>
        <dbReference type="EMBL" id="MCD9873115.1"/>
    </source>
</evidence>
<evidence type="ECO:0000256" key="6">
    <source>
        <dbReference type="ARBA" id="ARBA00023136"/>
    </source>
</evidence>
<dbReference type="Proteomes" id="UP001108029">
    <property type="component" value="Unassembled WGS sequence"/>
</dbReference>
<evidence type="ECO:0000256" key="4">
    <source>
        <dbReference type="ARBA" id="ARBA00022692"/>
    </source>
</evidence>
<keyword evidence="10" id="KW-1185">Reference proteome</keyword>
<evidence type="ECO:0000256" key="2">
    <source>
        <dbReference type="ARBA" id="ARBA00022448"/>
    </source>
</evidence>
<comment type="caution">
    <text evidence="9">The sequence shown here is derived from an EMBL/GenBank/DDBJ whole genome shotgun (WGS) entry which is preliminary data.</text>
</comment>
<dbReference type="PANTHER" id="PTHR30151:SF0">
    <property type="entry name" value="ABC TRANSPORTER PERMEASE PROTEIN MJ0413-RELATED"/>
    <property type="match status" value="1"/>
</dbReference>